<evidence type="ECO:0000256" key="1">
    <source>
        <dbReference type="SAM" id="Phobius"/>
    </source>
</evidence>
<dbReference type="Proteomes" id="UP000261174">
    <property type="component" value="Unassembled WGS sequence"/>
</dbReference>
<feature type="domain" description="DUF1266" evidence="2">
    <location>
        <begin position="83"/>
        <end position="262"/>
    </location>
</feature>
<dbReference type="AlphaFoldDB" id="A0A3E1NYV0"/>
<evidence type="ECO:0000313" key="3">
    <source>
        <dbReference type="EMBL" id="RFM33111.1"/>
    </source>
</evidence>
<dbReference type="InterPro" id="IPR009677">
    <property type="entry name" value="DUF1266"/>
</dbReference>
<accession>A0A3E1NYV0</accession>
<proteinExistence type="predicted"/>
<gene>
    <name evidence="3" type="ORF">DXN04_18945</name>
</gene>
<dbReference type="OrthoDB" id="787383at2"/>
<keyword evidence="1" id="KW-1133">Transmembrane helix</keyword>
<evidence type="ECO:0000259" key="2">
    <source>
        <dbReference type="Pfam" id="PF06889"/>
    </source>
</evidence>
<protein>
    <submittedName>
        <fullName evidence="3">DUF1266 domain-containing protein</fullName>
    </submittedName>
</protein>
<dbReference type="Pfam" id="PF06889">
    <property type="entry name" value="DUF1266"/>
    <property type="match status" value="1"/>
</dbReference>
<keyword evidence="1" id="KW-0812">Transmembrane</keyword>
<dbReference type="EMBL" id="QTJV01000007">
    <property type="protein sequence ID" value="RFM33111.1"/>
    <property type="molecule type" value="Genomic_DNA"/>
</dbReference>
<keyword evidence="1" id="KW-0472">Membrane</keyword>
<dbReference type="RefSeq" id="WP_116854963.1">
    <property type="nucleotide sequence ID" value="NZ_QTJV01000007.1"/>
</dbReference>
<comment type="caution">
    <text evidence="3">The sequence shown here is derived from an EMBL/GenBank/DDBJ whole genome shotgun (WGS) entry which is preliminary data.</text>
</comment>
<evidence type="ECO:0000313" key="4">
    <source>
        <dbReference type="Proteomes" id="UP000261174"/>
    </source>
</evidence>
<sequence length="262" mass="30425">MKTILTYLIIGIAVGYFVYTRLLPLYKKKKRPFTPVFRDPDSTLTEAEYKKVALGAIYSEMTHAYINNLATGLDKSYVIGTLLHSYWKLKTADEARAKLEYLRDKGFRFYLPAIYKALMAKTEQEQELILDEYFTEEEDHGKALSQLHNLMDTMPELLQDGILQNEQDILRYGMIGWDCGRLVFLTRLCYEARIINQKEAWEFIDAADELAHITYTDWESYAKSYVLGRAMWGGVHSGNRDVAAIAKYLLEKGDSPWIRMPW</sequence>
<keyword evidence="4" id="KW-1185">Reference proteome</keyword>
<feature type="transmembrane region" description="Helical" evidence="1">
    <location>
        <begin position="6"/>
        <end position="23"/>
    </location>
</feature>
<organism evidence="3 4">
    <name type="scientific">Chitinophaga silvisoli</name>
    <dbReference type="NCBI Taxonomy" id="2291814"/>
    <lineage>
        <taxon>Bacteria</taxon>
        <taxon>Pseudomonadati</taxon>
        <taxon>Bacteroidota</taxon>
        <taxon>Chitinophagia</taxon>
        <taxon>Chitinophagales</taxon>
        <taxon>Chitinophagaceae</taxon>
        <taxon>Chitinophaga</taxon>
    </lineage>
</organism>
<name>A0A3E1NYV0_9BACT</name>
<reference evidence="3 4" key="1">
    <citation type="submission" date="2018-08" db="EMBL/GenBank/DDBJ databases">
        <title>Chitinophaga sp. K20C18050901, a novel bacterium isolated from forest soil.</title>
        <authorList>
            <person name="Wang C."/>
        </authorList>
    </citation>
    <scope>NUCLEOTIDE SEQUENCE [LARGE SCALE GENOMIC DNA]</scope>
    <source>
        <strain evidence="3 4">K20C18050901</strain>
    </source>
</reference>